<dbReference type="RefSeq" id="WP_025800940.1">
    <property type="nucleotide sequence ID" value="NZ_CP009706.1"/>
</dbReference>
<dbReference type="eggNOG" id="COG3593">
    <property type="taxonomic scope" value="Bacteria"/>
</dbReference>
<dbReference type="PANTHER" id="PTHR32182">
    <property type="entry name" value="DNA REPLICATION AND REPAIR PROTEIN RECF"/>
    <property type="match status" value="1"/>
</dbReference>
<dbReference type="InterPro" id="IPR034139">
    <property type="entry name" value="TOPRIM_OLD"/>
</dbReference>
<evidence type="ECO:0000256" key="1">
    <source>
        <dbReference type="SAM" id="MobiDB-lite"/>
    </source>
</evidence>
<dbReference type="Proteomes" id="UP000029986">
    <property type="component" value="Chromosome"/>
</dbReference>
<dbReference type="InterPro" id="IPR027417">
    <property type="entry name" value="P-loop_NTPase"/>
</dbReference>
<dbReference type="OrthoDB" id="5836727at2"/>
<sequence length="556" mass="63713">MYLERIEIVGFRGINRLSLTLDENTVLIGENAWGKSSLLDALTLCLSPNADLYHFESQDFYFPPGDEGAKERYLQIIFVFCESDVGHHNAPRYRPLSSLWQNGDDRFQRIYFRQEGELCDDGTVCTWRSFLDQNGEPLQLHHVDKLAREIVRLHPVLRLRDARFIRRLRPNVLAERQIPDQTEVAQQLDDLTREMVRNPQKLSNSELRQGLNAMQQLLEHYFAEQGQQPQNSRRRKRHSDEVHGRQAWRSLENMNQMVAESGSRNMRLILLGLFSTLLQAKGAITLDPHARPLLLVEDPETRLHPIMLSVAWGLLNQLPLQKITTTNSGELLSLVPVDRVCRLVRQSNRVATYRIGPQGMSPEDSRRIAFHIRFNRASTLFARCWLLVEGETEVWLLNELARQCGYHFETEGIKVIEFAQCGIRPLVKFARHMGLEWHVLVDGDDAGRKYAAAVRALTEHAKENERDRLTALPAPDMEHYMYREGFASVYHDIAGLPSNVPLSARKVITKAIHRSSKPDLAISVAAQAEVWGRDSVPALIKGMFSRVIWLARGKAE</sequence>
<feature type="region of interest" description="Disordered" evidence="1">
    <location>
        <begin position="224"/>
        <end position="244"/>
    </location>
</feature>
<organism evidence="3 4">
    <name type="scientific">Hafnia alvei FB1</name>
    <dbReference type="NCBI Taxonomy" id="1453496"/>
    <lineage>
        <taxon>Bacteria</taxon>
        <taxon>Pseudomonadati</taxon>
        <taxon>Pseudomonadota</taxon>
        <taxon>Gammaproteobacteria</taxon>
        <taxon>Enterobacterales</taxon>
        <taxon>Hafniaceae</taxon>
        <taxon>Hafnia</taxon>
    </lineage>
</organism>
<keyword evidence="4" id="KW-1185">Reference proteome</keyword>
<dbReference type="Gene3D" id="3.40.50.300">
    <property type="entry name" value="P-loop containing nucleotide triphosphate hydrolases"/>
    <property type="match status" value="1"/>
</dbReference>
<feature type="domain" description="OLD protein-like TOPRIM" evidence="2">
    <location>
        <begin position="380"/>
        <end position="444"/>
    </location>
</feature>
<reference evidence="3 4" key="1">
    <citation type="journal article" date="2014" name="Gut Pathog.">
        <title>Gene clusters of Hafnia alvei strain FB1 important in survival and pathogenesis: a draft genome perspective.</title>
        <authorList>
            <person name="Tan J.Y."/>
            <person name="Yin W.F."/>
            <person name="Chan K.G."/>
        </authorList>
    </citation>
    <scope>NUCLEOTIDE SEQUENCE [LARGE SCALE GENOMIC DNA]</scope>
    <source>
        <strain evidence="3 4">FB1</strain>
    </source>
</reference>
<dbReference type="PATRIC" id="fig|1453496.5.peg.1623"/>
<dbReference type="SUPFAM" id="SSF52540">
    <property type="entry name" value="P-loop containing nucleoside triphosphate hydrolases"/>
    <property type="match status" value="1"/>
</dbReference>
<dbReference type="KEGG" id="hav:AT03_08140"/>
<dbReference type="AlphaFoldDB" id="A0A097R0W5"/>
<dbReference type="Pfam" id="PF11398">
    <property type="entry name" value="DUF2813"/>
    <property type="match status" value="1"/>
</dbReference>
<evidence type="ECO:0000313" key="4">
    <source>
        <dbReference type="Proteomes" id="UP000029986"/>
    </source>
</evidence>
<name>A0A097R0W5_HAFAL</name>
<dbReference type="EMBL" id="CP009706">
    <property type="protein sequence ID" value="AIU72361.1"/>
    <property type="molecule type" value="Genomic_DNA"/>
</dbReference>
<protein>
    <recommendedName>
        <fullName evidence="2">OLD protein-like TOPRIM domain-containing protein</fullName>
    </recommendedName>
</protein>
<proteinExistence type="predicted"/>
<dbReference type="GO" id="GO:0006302">
    <property type="term" value="P:double-strand break repair"/>
    <property type="evidence" value="ECO:0007669"/>
    <property type="project" value="TreeGrafter"/>
</dbReference>
<dbReference type="HOGENOM" id="CLU_034845_0_0_6"/>
<dbReference type="CDD" id="cd01026">
    <property type="entry name" value="TOPRIM_OLD"/>
    <property type="match status" value="1"/>
</dbReference>
<evidence type="ECO:0000259" key="2">
    <source>
        <dbReference type="Pfam" id="PF20469"/>
    </source>
</evidence>
<dbReference type="InterPro" id="IPR022602">
    <property type="entry name" value="DUF2813"/>
</dbReference>
<dbReference type="GO" id="GO:0000731">
    <property type="term" value="P:DNA synthesis involved in DNA repair"/>
    <property type="evidence" value="ECO:0007669"/>
    <property type="project" value="TreeGrafter"/>
</dbReference>
<dbReference type="PANTHER" id="PTHR32182:SF19">
    <property type="entry name" value="HOMOLOGY WITH RECF PROTEIN"/>
    <property type="match status" value="1"/>
</dbReference>
<gene>
    <name evidence="3" type="ORF">AT03_08140</name>
</gene>
<accession>A0A097R0W5</accession>
<evidence type="ECO:0000313" key="3">
    <source>
        <dbReference type="EMBL" id="AIU72361.1"/>
    </source>
</evidence>
<dbReference type="Pfam" id="PF20469">
    <property type="entry name" value="OLD-like_TOPRIM"/>
    <property type="match status" value="1"/>
</dbReference>